<evidence type="ECO:0000313" key="1">
    <source>
        <dbReference type="EMBL" id="JAI00677.1"/>
    </source>
</evidence>
<accession>A0A0E9XDZ4</accession>
<reference evidence="1" key="1">
    <citation type="submission" date="2014-11" db="EMBL/GenBank/DDBJ databases">
        <authorList>
            <person name="Amaro Gonzalez C."/>
        </authorList>
    </citation>
    <scope>NUCLEOTIDE SEQUENCE</scope>
</reference>
<organism evidence="1">
    <name type="scientific">Anguilla anguilla</name>
    <name type="common">European freshwater eel</name>
    <name type="synonym">Muraena anguilla</name>
    <dbReference type="NCBI Taxonomy" id="7936"/>
    <lineage>
        <taxon>Eukaryota</taxon>
        <taxon>Metazoa</taxon>
        <taxon>Chordata</taxon>
        <taxon>Craniata</taxon>
        <taxon>Vertebrata</taxon>
        <taxon>Euteleostomi</taxon>
        <taxon>Actinopterygii</taxon>
        <taxon>Neopterygii</taxon>
        <taxon>Teleostei</taxon>
        <taxon>Anguilliformes</taxon>
        <taxon>Anguillidae</taxon>
        <taxon>Anguilla</taxon>
    </lineage>
</organism>
<name>A0A0E9XDZ4_ANGAN</name>
<protein>
    <submittedName>
        <fullName evidence="1">Uncharacterized protein</fullName>
    </submittedName>
</protein>
<dbReference type="AlphaFoldDB" id="A0A0E9XDZ4"/>
<sequence length="133" mass="15614">MTIYQLSENHYGNHPNEDLYKRQIQKNTTGLNPSPDQVQHPLCLEGIQNRLMVFVNINLVQFKCSWLPIKREIMRSSWCTEVGRIKTQYNSASSIPVHTPYRIIQCHLDVPIKTMQYFQIPLAHIFRPITHVL</sequence>
<proteinExistence type="predicted"/>
<reference evidence="1" key="2">
    <citation type="journal article" date="2015" name="Fish Shellfish Immunol.">
        <title>Early steps in the European eel (Anguilla anguilla)-Vibrio vulnificus interaction in the gills: Role of the RtxA13 toxin.</title>
        <authorList>
            <person name="Callol A."/>
            <person name="Pajuelo D."/>
            <person name="Ebbesson L."/>
            <person name="Teles M."/>
            <person name="MacKenzie S."/>
            <person name="Amaro C."/>
        </authorList>
    </citation>
    <scope>NUCLEOTIDE SEQUENCE</scope>
</reference>
<dbReference type="EMBL" id="GBXM01007901">
    <property type="protein sequence ID" value="JAI00677.1"/>
    <property type="molecule type" value="Transcribed_RNA"/>
</dbReference>